<name>A0A382C6H6_9ZZZZ</name>
<dbReference type="AlphaFoldDB" id="A0A382C6H6"/>
<dbReference type="EMBL" id="UINC01033037">
    <property type="protein sequence ID" value="SVB21676.1"/>
    <property type="molecule type" value="Genomic_DNA"/>
</dbReference>
<reference evidence="1" key="1">
    <citation type="submission" date="2018-05" db="EMBL/GenBank/DDBJ databases">
        <authorList>
            <person name="Lanie J.A."/>
            <person name="Ng W.-L."/>
            <person name="Kazmierczak K.M."/>
            <person name="Andrzejewski T.M."/>
            <person name="Davidsen T.M."/>
            <person name="Wayne K.J."/>
            <person name="Tettelin H."/>
            <person name="Glass J.I."/>
            <person name="Rusch D."/>
            <person name="Podicherti R."/>
            <person name="Tsui H.-C.T."/>
            <person name="Winkler M.E."/>
        </authorList>
    </citation>
    <scope>NUCLEOTIDE SEQUENCE</scope>
</reference>
<sequence length="108" mass="11764">MRRALLSACSRAHAHLGVIGIGIVDERPRSGISATANATPFSGPFPGLMFWSVCLNPLHQVWTDGRLKGMMVGGAIENNKYVLANNANILKIKVFVTIHSHILTKKEE</sequence>
<organism evidence="1">
    <name type="scientific">marine metagenome</name>
    <dbReference type="NCBI Taxonomy" id="408172"/>
    <lineage>
        <taxon>unclassified sequences</taxon>
        <taxon>metagenomes</taxon>
        <taxon>ecological metagenomes</taxon>
    </lineage>
</organism>
<proteinExistence type="predicted"/>
<gene>
    <name evidence="1" type="ORF">METZ01_LOCUS174530</name>
</gene>
<protein>
    <submittedName>
        <fullName evidence="1">Uncharacterized protein</fullName>
    </submittedName>
</protein>
<accession>A0A382C6H6</accession>
<evidence type="ECO:0000313" key="1">
    <source>
        <dbReference type="EMBL" id="SVB21676.1"/>
    </source>
</evidence>